<proteinExistence type="predicted"/>
<feature type="region of interest" description="Disordered" evidence="1">
    <location>
        <begin position="44"/>
        <end position="66"/>
    </location>
</feature>
<evidence type="ECO:0000313" key="3">
    <source>
        <dbReference type="Proteomes" id="UP000789739"/>
    </source>
</evidence>
<evidence type="ECO:0000313" key="2">
    <source>
        <dbReference type="EMBL" id="CAG8451779.1"/>
    </source>
</evidence>
<dbReference type="Proteomes" id="UP000789739">
    <property type="component" value="Unassembled WGS sequence"/>
</dbReference>
<name>A0A9N8VJ47_9GLOM</name>
<feature type="compositionally biased region" description="Polar residues" evidence="1">
    <location>
        <begin position="45"/>
        <end position="62"/>
    </location>
</feature>
<evidence type="ECO:0000256" key="1">
    <source>
        <dbReference type="SAM" id="MobiDB-lite"/>
    </source>
</evidence>
<sequence>ASGFCVQIFLSTAKIGSISIWEKRSVVEFPPPGYLDLISMDAEDASNTHPTSTESPQSQRPRSQPAERNLTVIPPSQIPHQQGEESTSSAFPFNSQSVPINTSGLRRARSYYSTSIPNEAVPWSALRRYNDGSFVQSPGFGDVDDYFGFGQLAHSMSPRDERGGFESIADHWIRQRTVSATSDGSSNR</sequence>
<accession>A0A9N8VJ47</accession>
<dbReference type="AlphaFoldDB" id="A0A9N8VJ47"/>
<gene>
    <name evidence="2" type="ORF">PBRASI_LOCUS75</name>
</gene>
<dbReference type="EMBL" id="CAJVPI010000004">
    <property type="protein sequence ID" value="CAG8451779.1"/>
    <property type="molecule type" value="Genomic_DNA"/>
</dbReference>
<comment type="caution">
    <text evidence="2">The sequence shown here is derived from an EMBL/GenBank/DDBJ whole genome shotgun (WGS) entry which is preliminary data.</text>
</comment>
<feature type="non-terminal residue" evidence="2">
    <location>
        <position position="1"/>
    </location>
</feature>
<feature type="region of interest" description="Disordered" evidence="1">
    <location>
        <begin position="76"/>
        <end position="95"/>
    </location>
</feature>
<reference evidence="2" key="1">
    <citation type="submission" date="2021-06" db="EMBL/GenBank/DDBJ databases">
        <authorList>
            <person name="Kallberg Y."/>
            <person name="Tangrot J."/>
            <person name="Rosling A."/>
        </authorList>
    </citation>
    <scope>NUCLEOTIDE SEQUENCE</scope>
    <source>
        <strain evidence="2">BR232B</strain>
    </source>
</reference>
<keyword evidence="3" id="KW-1185">Reference proteome</keyword>
<organism evidence="2 3">
    <name type="scientific">Paraglomus brasilianum</name>
    <dbReference type="NCBI Taxonomy" id="144538"/>
    <lineage>
        <taxon>Eukaryota</taxon>
        <taxon>Fungi</taxon>
        <taxon>Fungi incertae sedis</taxon>
        <taxon>Mucoromycota</taxon>
        <taxon>Glomeromycotina</taxon>
        <taxon>Glomeromycetes</taxon>
        <taxon>Paraglomerales</taxon>
        <taxon>Paraglomeraceae</taxon>
        <taxon>Paraglomus</taxon>
    </lineage>
</organism>
<protein>
    <submittedName>
        <fullName evidence="2">11280_t:CDS:1</fullName>
    </submittedName>
</protein>
<feature type="compositionally biased region" description="Polar residues" evidence="1">
    <location>
        <begin position="78"/>
        <end position="95"/>
    </location>
</feature>